<dbReference type="EMBL" id="BMZS01000001">
    <property type="protein sequence ID" value="GHD40835.1"/>
    <property type="molecule type" value="Genomic_DNA"/>
</dbReference>
<organism evidence="1 2">
    <name type="scientific">Thalassobaculum fulvum</name>
    <dbReference type="NCBI Taxonomy" id="1633335"/>
    <lineage>
        <taxon>Bacteria</taxon>
        <taxon>Pseudomonadati</taxon>
        <taxon>Pseudomonadota</taxon>
        <taxon>Alphaproteobacteria</taxon>
        <taxon>Rhodospirillales</taxon>
        <taxon>Thalassobaculaceae</taxon>
        <taxon>Thalassobaculum</taxon>
    </lineage>
</organism>
<comment type="caution">
    <text evidence="1">The sequence shown here is derived from an EMBL/GenBank/DDBJ whole genome shotgun (WGS) entry which is preliminary data.</text>
</comment>
<keyword evidence="2" id="KW-1185">Reference proteome</keyword>
<accession>A0A918XNC6</accession>
<gene>
    <name evidence="1" type="ORF">GCM10017083_04490</name>
</gene>
<evidence type="ECO:0000313" key="1">
    <source>
        <dbReference type="EMBL" id="GHD40835.1"/>
    </source>
</evidence>
<reference evidence="1" key="2">
    <citation type="submission" date="2020-09" db="EMBL/GenBank/DDBJ databases">
        <authorList>
            <person name="Sun Q."/>
            <person name="Kim S."/>
        </authorList>
    </citation>
    <scope>NUCLEOTIDE SEQUENCE</scope>
    <source>
        <strain evidence="1">KCTC 42651</strain>
    </source>
</reference>
<evidence type="ECO:0000313" key="2">
    <source>
        <dbReference type="Proteomes" id="UP000630353"/>
    </source>
</evidence>
<reference evidence="1" key="1">
    <citation type="journal article" date="2014" name="Int. J. Syst. Evol. Microbiol.">
        <title>Complete genome sequence of Corynebacterium casei LMG S-19264T (=DSM 44701T), isolated from a smear-ripened cheese.</title>
        <authorList>
            <consortium name="US DOE Joint Genome Institute (JGI-PGF)"/>
            <person name="Walter F."/>
            <person name="Albersmeier A."/>
            <person name="Kalinowski J."/>
            <person name="Ruckert C."/>
        </authorList>
    </citation>
    <scope>NUCLEOTIDE SEQUENCE</scope>
    <source>
        <strain evidence="1">KCTC 42651</strain>
    </source>
</reference>
<dbReference type="Proteomes" id="UP000630353">
    <property type="component" value="Unassembled WGS sequence"/>
</dbReference>
<name>A0A918XNC6_9PROT</name>
<dbReference type="AlphaFoldDB" id="A0A918XNC6"/>
<proteinExistence type="predicted"/>
<sequence>MSITNLVPEDREAVRAFLRLVADFRDEIRTRRDRYQARLTDHDGLAALLQWGFDREAADRRFRQVRMDMSSEAFDYSIIGDKFVESFWVPPGETPRRACKGTMLKDADGFRRCYERDQDLWRRDLIPVVDWFAQESYLLTHDDSDPATRDVFGTLPGRMRALGLFYDRHEFLTDEIIETFGPYEDYEGSIFLTGYVDRPDERYTRDPEDWPLAATQDADGYWVLSAGMRDLLVALTEYVTEARVRWEQYEEVLSGEYPRFVARVLGRLAGIKQEYGRLQNPVIDALREAHQSITRDQLRSRFGTTAGWKVDKPLADEWLADHLGLVRRLDGPLACWRSLDDSVNRLDWGVPVLQASVFANPAFLGAEMIEGVEPGQEIDWATGYHVKGELDGKGVAEPATSLEQLGSVGGIVLRRCEIRMLEPGEAPPPEVPMAKPDVTPTLRFVAWTSRNDRETEYLDDLFRLIDEDDDSYAEPARRFLGHPYYIEAEFDERPKPDEYAGTVGGLAVTFRRTDRPTVYRSTRLFLVTDRGIE</sequence>
<protein>
    <submittedName>
        <fullName evidence="1">Uncharacterized protein</fullName>
    </submittedName>
</protein>